<dbReference type="Proteomes" id="UP000016743">
    <property type="component" value="Chromosome"/>
</dbReference>
<name>U3P7G8_LEIXC</name>
<dbReference type="KEGG" id="lxy:O159_22980"/>
<dbReference type="EMBL" id="CP006734">
    <property type="protein sequence ID" value="AGW42260.1"/>
    <property type="molecule type" value="Genomic_DNA"/>
</dbReference>
<keyword evidence="3" id="KW-1185">Reference proteome</keyword>
<evidence type="ECO:0000313" key="1">
    <source>
        <dbReference type="EMBL" id="AGW41737.1"/>
    </source>
</evidence>
<dbReference type="OrthoDB" id="5122733at2"/>
<protein>
    <submittedName>
        <fullName evidence="2">Uncharacterized protein</fullName>
    </submittedName>
</protein>
<accession>U3P7G8</accession>
<organism evidence="2 3">
    <name type="scientific">Leifsonia xyli subsp. cynodontis DSM 46306</name>
    <dbReference type="NCBI Taxonomy" id="1389489"/>
    <lineage>
        <taxon>Bacteria</taxon>
        <taxon>Bacillati</taxon>
        <taxon>Actinomycetota</taxon>
        <taxon>Actinomycetes</taxon>
        <taxon>Micrococcales</taxon>
        <taxon>Microbacteriaceae</taxon>
        <taxon>Leifsonia</taxon>
    </lineage>
</organism>
<dbReference type="STRING" id="1389489.O159_16930"/>
<dbReference type="Pfam" id="PF19586">
    <property type="entry name" value="DUF6093"/>
    <property type="match status" value="1"/>
</dbReference>
<sequence>MSASSTLAHGRALAEALMESTCVITRAGTPTVDHSTGATTSADATIYTGPCRLRFPFVRPEQADAAGQVVEKTRGILSLPILDPSTASVRTGDVVTITVNPSDPGIVGITLRVEGPFPETHPTARRLPVEVVS</sequence>
<reference evidence="2 3" key="1">
    <citation type="journal article" date="2013" name="Genome Announc.">
        <title>Complete Genome Sequence of Leifsonia xyli subsp. cynodontis Strain DSM46306, a Gram-Positive Bacterial Pathogen of Grasses.</title>
        <authorList>
            <person name="Monteiro-Vitorello C.B."/>
            <person name="Zerillo M.M."/>
            <person name="Van Sluys M.A."/>
            <person name="Camargo L.E."/>
            <person name="Kitajima J.P."/>
        </authorList>
    </citation>
    <scope>NUCLEOTIDE SEQUENCE [LARGE SCALE GENOMIC DNA]</scope>
    <source>
        <strain evidence="2 3">DSM 46306</strain>
    </source>
</reference>
<dbReference type="AlphaFoldDB" id="U3P7G8"/>
<dbReference type="eggNOG" id="ENOG50348MB">
    <property type="taxonomic scope" value="Bacteria"/>
</dbReference>
<dbReference type="HOGENOM" id="CLU_149833_0_0_11"/>
<dbReference type="EMBL" id="CP006734">
    <property type="protein sequence ID" value="AGW41737.1"/>
    <property type="molecule type" value="Genomic_DNA"/>
</dbReference>
<evidence type="ECO:0000313" key="3">
    <source>
        <dbReference type="Proteomes" id="UP000016743"/>
    </source>
</evidence>
<gene>
    <name evidence="1" type="ORF">O159_16930</name>
    <name evidence="2" type="ORF">O159_22980</name>
</gene>
<proteinExistence type="predicted"/>
<dbReference type="KEGG" id="lxy:O159_16930"/>
<evidence type="ECO:0000313" key="2">
    <source>
        <dbReference type="EMBL" id="AGW42260.1"/>
    </source>
</evidence>
<dbReference type="InterPro" id="IPR046075">
    <property type="entry name" value="DUF6093"/>
</dbReference>
<dbReference type="RefSeq" id="WP_021755206.1">
    <property type="nucleotide sequence ID" value="NC_022438.1"/>
</dbReference>
<dbReference type="PATRIC" id="fig|1389489.3.peg.1632"/>